<dbReference type="RefSeq" id="WP_169728676.1">
    <property type="nucleotide sequence ID" value="NZ_AP019822.1"/>
</dbReference>
<dbReference type="STRING" id="714315.GCA_000516535_01282"/>
<accession>A0A510JCZ7</accession>
<reference evidence="1 2" key="1">
    <citation type="submission" date="2019-07" db="EMBL/GenBank/DDBJ databases">
        <title>Complete Genome Sequence of Leptotrichia goodfellowii Strain JCM 16774.</title>
        <authorList>
            <person name="Watanabe S."/>
            <person name="Cui L."/>
        </authorList>
    </citation>
    <scope>NUCLEOTIDE SEQUENCE [LARGE SCALE GENOMIC DNA]</scope>
    <source>
        <strain evidence="1 2">JCM16774</strain>
    </source>
</reference>
<gene>
    <name evidence="1" type="ORF">JCM16774_1273</name>
</gene>
<dbReference type="KEGG" id="lgo:JCM16774_1273"/>
<dbReference type="Proteomes" id="UP000321606">
    <property type="component" value="Chromosome"/>
</dbReference>
<organism evidence="1 2">
    <name type="scientific">Pseudoleptotrichia goodfellowii</name>
    <dbReference type="NCBI Taxonomy" id="157692"/>
    <lineage>
        <taxon>Bacteria</taxon>
        <taxon>Fusobacteriati</taxon>
        <taxon>Fusobacteriota</taxon>
        <taxon>Fusobacteriia</taxon>
        <taxon>Fusobacteriales</taxon>
        <taxon>Leptotrichiaceae</taxon>
        <taxon>Pseudoleptotrichia</taxon>
    </lineage>
</organism>
<evidence type="ECO:0000313" key="2">
    <source>
        <dbReference type="Proteomes" id="UP000321606"/>
    </source>
</evidence>
<evidence type="ECO:0000313" key="1">
    <source>
        <dbReference type="EMBL" id="BBM36341.1"/>
    </source>
</evidence>
<proteinExistence type="predicted"/>
<dbReference type="AlphaFoldDB" id="A0A510JCZ7"/>
<sequence length="55" mass="6238">MATKSFTAEMTFDKKSINSLIKALDNEKSPNRKPVKNVEIIKDGELIQKAFGRKK</sequence>
<protein>
    <submittedName>
        <fullName evidence="1">Uncharacterized protein</fullName>
    </submittedName>
</protein>
<name>A0A510JCZ7_9FUSO</name>
<dbReference type="EMBL" id="AP019822">
    <property type="protein sequence ID" value="BBM36341.1"/>
    <property type="molecule type" value="Genomic_DNA"/>
</dbReference>